<protein>
    <submittedName>
        <fullName evidence="1">Uncharacterized protein</fullName>
    </submittedName>
</protein>
<dbReference type="EMBL" id="LAZR01011486">
    <property type="protein sequence ID" value="KKM61425.1"/>
    <property type="molecule type" value="Genomic_DNA"/>
</dbReference>
<sequence>MGHTEGPWHYIQYGDGDNAIITSEGDGRICELVTNEPVAVRDANARLIAAAPEMLDALKRFCNKDDMDFMGCVQACNRAIAKAEGNG</sequence>
<dbReference type="AlphaFoldDB" id="A0A0F9LBI2"/>
<accession>A0A0F9LBI2</accession>
<reference evidence="1" key="1">
    <citation type="journal article" date="2015" name="Nature">
        <title>Complex archaea that bridge the gap between prokaryotes and eukaryotes.</title>
        <authorList>
            <person name="Spang A."/>
            <person name="Saw J.H."/>
            <person name="Jorgensen S.L."/>
            <person name="Zaremba-Niedzwiedzka K."/>
            <person name="Martijn J."/>
            <person name="Lind A.E."/>
            <person name="van Eijk R."/>
            <person name="Schleper C."/>
            <person name="Guy L."/>
            <person name="Ettema T.J."/>
        </authorList>
    </citation>
    <scope>NUCLEOTIDE SEQUENCE</scope>
</reference>
<organism evidence="1">
    <name type="scientific">marine sediment metagenome</name>
    <dbReference type="NCBI Taxonomy" id="412755"/>
    <lineage>
        <taxon>unclassified sequences</taxon>
        <taxon>metagenomes</taxon>
        <taxon>ecological metagenomes</taxon>
    </lineage>
</organism>
<proteinExistence type="predicted"/>
<evidence type="ECO:0000313" key="1">
    <source>
        <dbReference type="EMBL" id="KKM61425.1"/>
    </source>
</evidence>
<name>A0A0F9LBI2_9ZZZZ</name>
<comment type="caution">
    <text evidence="1">The sequence shown here is derived from an EMBL/GenBank/DDBJ whole genome shotgun (WGS) entry which is preliminary data.</text>
</comment>
<gene>
    <name evidence="1" type="ORF">LCGC14_1531850</name>
</gene>